<dbReference type="GeneID" id="19181153"/>
<sequence>MNPIHNTRGLPQNTNQQFPQFHQNIHTAPTSDNLQSPIYSSTGSLIQHHLDMQNSMASWGRSSGDQVPLDSTVSMFDIENQSFSNSTAQWHASSNSNPGTFTSGTNSNVLSSADNSPGTFNHGMNSKILNPSYSLPGAFTTNDMNNSLGSSDNTPFALFNGVNDNTFSSRDNHHLTASIIEANKQLMRSMEQNHKLQDSLKAQSGQHEKTVTELQEKIAALEKEKEILANQKYTLKRECQNTRNYVNMLRGYYDFRIGTDGKLLPLVPETDTVAYITHGAPATPLQAAYVRYLKDMIGEHHEQTRRQNVAAAGRRILKADLCHLCPVHNGPDAHLQPSRVTLQPTPTIDLTVDAASAPPSLHRQAANAALAAVQANNTPLGASSEVATQAKDAAVAAAPAASEASDAPSAAPAQVEAVANAATTSEDRPAPLKTPPTSSPEGTASSLPKRENKDRSYSWLQKPQNLGLLKATGLIKDQFEQKKVEDELRLARRAADYADFVAVTSAAASISTSKFTSQPAIAQAASPAARATTTNNKKGNAASSHQTKGTTEEQDQNRSGNLSQHENHKQAAKSRAQLEKSAVEQLDKELDKQPARQAGATASKTTTSTSTTEATTTSSTTATQPHKYYYDDLSDAEDSERLEPPHDQLLVIDHNQGDTIAPLSNRAADDSQDLGSPYNQLLAEDPEDLGSPYNKLLVDDDNGSDTSAPIPKGDIDMGEVNTAEEDPLDDLFEGDPPLMADSDGEISEEN</sequence>
<dbReference type="OrthoDB" id="4154645at2759"/>
<feature type="compositionally biased region" description="Low complexity" evidence="2">
    <location>
        <begin position="598"/>
        <end position="623"/>
    </location>
</feature>
<keyword evidence="4" id="KW-1185">Reference proteome</keyword>
<feature type="compositionally biased region" description="Low complexity" evidence="2">
    <location>
        <begin position="403"/>
        <end position="422"/>
    </location>
</feature>
<accession>W9W2B9</accession>
<feature type="compositionally biased region" description="Basic and acidic residues" evidence="2">
    <location>
        <begin position="576"/>
        <end position="594"/>
    </location>
</feature>
<evidence type="ECO:0000313" key="3">
    <source>
        <dbReference type="EMBL" id="EXJ59145.1"/>
    </source>
</evidence>
<dbReference type="VEuPathDB" id="FungiDB:A1O7_06576"/>
<feature type="coiled-coil region" evidence="1">
    <location>
        <begin position="204"/>
        <end position="238"/>
    </location>
</feature>
<feature type="region of interest" description="Disordered" evidence="2">
    <location>
        <begin position="403"/>
        <end position="459"/>
    </location>
</feature>
<name>W9W2B9_9EURO</name>
<dbReference type="AlphaFoldDB" id="W9W2B9"/>
<gene>
    <name evidence="3" type="ORF">A1O7_06576</name>
</gene>
<reference evidence="3 4" key="1">
    <citation type="submission" date="2013-03" db="EMBL/GenBank/DDBJ databases">
        <title>The Genome Sequence of Cladophialophora yegresii CBS 114405.</title>
        <authorList>
            <consortium name="The Broad Institute Genomics Platform"/>
            <person name="Cuomo C."/>
            <person name="de Hoog S."/>
            <person name="Gorbushina A."/>
            <person name="Walker B."/>
            <person name="Young S.K."/>
            <person name="Zeng Q."/>
            <person name="Gargeya S."/>
            <person name="Fitzgerald M."/>
            <person name="Haas B."/>
            <person name="Abouelleil A."/>
            <person name="Allen A.W."/>
            <person name="Alvarado L."/>
            <person name="Arachchi H.M."/>
            <person name="Berlin A.M."/>
            <person name="Chapman S.B."/>
            <person name="Gainer-Dewar J."/>
            <person name="Goldberg J."/>
            <person name="Griggs A."/>
            <person name="Gujja S."/>
            <person name="Hansen M."/>
            <person name="Howarth C."/>
            <person name="Imamovic A."/>
            <person name="Ireland A."/>
            <person name="Larimer J."/>
            <person name="McCowan C."/>
            <person name="Murphy C."/>
            <person name="Pearson M."/>
            <person name="Poon T.W."/>
            <person name="Priest M."/>
            <person name="Roberts A."/>
            <person name="Saif S."/>
            <person name="Shea T."/>
            <person name="Sisk P."/>
            <person name="Sykes S."/>
            <person name="Wortman J."/>
            <person name="Nusbaum C."/>
            <person name="Birren B."/>
        </authorList>
    </citation>
    <scope>NUCLEOTIDE SEQUENCE [LARGE SCALE GENOMIC DNA]</scope>
    <source>
        <strain evidence="3 4">CBS 114405</strain>
    </source>
</reference>
<dbReference type="Proteomes" id="UP000019473">
    <property type="component" value="Unassembled WGS sequence"/>
</dbReference>
<feature type="compositionally biased region" description="Polar residues" evidence="2">
    <location>
        <begin position="535"/>
        <end position="549"/>
    </location>
</feature>
<feature type="region of interest" description="Disordered" evidence="2">
    <location>
        <begin position="526"/>
        <end position="628"/>
    </location>
</feature>
<organism evidence="3 4">
    <name type="scientific">Cladophialophora yegresii CBS 114405</name>
    <dbReference type="NCBI Taxonomy" id="1182544"/>
    <lineage>
        <taxon>Eukaryota</taxon>
        <taxon>Fungi</taxon>
        <taxon>Dikarya</taxon>
        <taxon>Ascomycota</taxon>
        <taxon>Pezizomycotina</taxon>
        <taxon>Eurotiomycetes</taxon>
        <taxon>Chaetothyriomycetidae</taxon>
        <taxon>Chaetothyriales</taxon>
        <taxon>Herpotrichiellaceae</taxon>
        <taxon>Cladophialophora</taxon>
    </lineage>
</organism>
<evidence type="ECO:0000313" key="4">
    <source>
        <dbReference type="Proteomes" id="UP000019473"/>
    </source>
</evidence>
<comment type="caution">
    <text evidence="3">The sequence shown here is derived from an EMBL/GenBank/DDBJ whole genome shotgun (WGS) entry which is preliminary data.</text>
</comment>
<keyword evidence="1" id="KW-0175">Coiled coil</keyword>
<dbReference type="RefSeq" id="XP_007758768.1">
    <property type="nucleotide sequence ID" value="XM_007760578.1"/>
</dbReference>
<feature type="region of interest" description="Disordered" evidence="2">
    <location>
        <begin position="87"/>
        <end position="123"/>
    </location>
</feature>
<dbReference type="HOGENOM" id="CLU_391277_0_0_1"/>
<protein>
    <submittedName>
        <fullName evidence="3">Uncharacterized protein</fullName>
    </submittedName>
</protein>
<feature type="compositionally biased region" description="Acidic residues" evidence="2">
    <location>
        <begin position="722"/>
        <end position="733"/>
    </location>
</feature>
<dbReference type="EMBL" id="AMGW01000004">
    <property type="protein sequence ID" value="EXJ59145.1"/>
    <property type="molecule type" value="Genomic_DNA"/>
</dbReference>
<evidence type="ECO:0000256" key="1">
    <source>
        <dbReference type="SAM" id="Coils"/>
    </source>
</evidence>
<evidence type="ECO:0000256" key="2">
    <source>
        <dbReference type="SAM" id="MobiDB-lite"/>
    </source>
</evidence>
<proteinExistence type="predicted"/>
<feature type="region of interest" description="Disordered" evidence="2">
    <location>
        <begin position="660"/>
        <end position="750"/>
    </location>
</feature>